<protein>
    <submittedName>
        <fullName evidence="1">Uncharacterized protein</fullName>
    </submittedName>
</protein>
<evidence type="ECO:0000313" key="1">
    <source>
        <dbReference type="EMBL" id="KAJ9123963.1"/>
    </source>
</evidence>
<proteinExistence type="predicted"/>
<reference evidence="1" key="1">
    <citation type="submission" date="2023-04" db="EMBL/GenBank/DDBJ databases">
        <title>Draft Genome sequencing of Naganishia species isolated from polar environments using Oxford Nanopore Technology.</title>
        <authorList>
            <person name="Leo P."/>
            <person name="Venkateswaran K."/>
        </authorList>
    </citation>
    <scope>NUCLEOTIDE SEQUENCE</scope>
    <source>
        <strain evidence="1">MNA-CCFEE 5425</strain>
    </source>
</reference>
<dbReference type="EMBL" id="JASBWU010000002">
    <property type="protein sequence ID" value="KAJ9123963.1"/>
    <property type="molecule type" value="Genomic_DNA"/>
</dbReference>
<gene>
    <name evidence="1" type="ORF">QFC22_000754</name>
</gene>
<comment type="caution">
    <text evidence="1">The sequence shown here is derived from an EMBL/GenBank/DDBJ whole genome shotgun (WGS) entry which is preliminary data.</text>
</comment>
<organism evidence="1 2">
    <name type="scientific">Naganishia vaughanmartiniae</name>
    <dbReference type="NCBI Taxonomy" id="1424756"/>
    <lineage>
        <taxon>Eukaryota</taxon>
        <taxon>Fungi</taxon>
        <taxon>Dikarya</taxon>
        <taxon>Basidiomycota</taxon>
        <taxon>Agaricomycotina</taxon>
        <taxon>Tremellomycetes</taxon>
        <taxon>Filobasidiales</taxon>
        <taxon>Filobasidiaceae</taxon>
        <taxon>Naganishia</taxon>
    </lineage>
</organism>
<name>A0ACC2XK04_9TREE</name>
<evidence type="ECO:0000313" key="2">
    <source>
        <dbReference type="Proteomes" id="UP001243375"/>
    </source>
</evidence>
<accession>A0ACC2XK04</accession>
<dbReference type="Proteomes" id="UP001243375">
    <property type="component" value="Unassembled WGS sequence"/>
</dbReference>
<sequence length="577" mass="61364">MPFRVAILTVSDTTYNKGAEYDLSGPLLAKNVEQQEDYELADTAVVPDDLEAIQSKVAEWVARKGGDKVDWIITTGGHLSPHITSSGTTPAMTSVLIHGLKQLQGGTGDDVHPPRESVRQGNVNATTVSSGLNKEALAIVDSQSKPLPTETIKTGHALKNYVLAENVFATNDLPSTRTTNVDGYAVVAAEYNRAAQSSADDTGLTVRVVRAKSASGEQGSQVCVYRINTGGPLPTGTDSVIMVEDTELVSSTDEGHELEIKVMLREVPFGDNVRQPGSDAKRGEQVLDKGTVIGSGGGEVGLLGFVGKREVLVHRRPRVAILSTGNELVELESATNPSSASDTWTGVVDTNRPSLRSTLEGLGYDVVDLGIAPDTWVLYDLEMDLQEQAMRKGMAEADIILTTGGTSMGEADLLKPLIEHRLGGTIHFGRVAMKPGKPTTFATVPASQDDATSKLVFALPGNPASALVTFYLFVIPALRGLGGWPKERRHLPRVGVQVDCDMKLDPREEFHRVVVSASSQTPGMLVATTTGGQRSSRVASLCGANGLVHLPSQQKGGVDRIKKGQLAQAVLIGEIRP</sequence>
<keyword evidence="2" id="KW-1185">Reference proteome</keyword>